<proteinExistence type="predicted"/>
<feature type="domain" description="Metallo-beta-lactamase" evidence="1">
    <location>
        <begin position="12"/>
        <end position="191"/>
    </location>
</feature>
<dbReference type="Pfam" id="PF12706">
    <property type="entry name" value="Lactamase_B_2"/>
    <property type="match status" value="1"/>
</dbReference>
<dbReference type="SUPFAM" id="SSF56281">
    <property type="entry name" value="Metallo-hydrolase/oxidoreductase"/>
    <property type="match status" value="1"/>
</dbReference>
<evidence type="ECO:0000259" key="1">
    <source>
        <dbReference type="SMART" id="SM00849"/>
    </source>
</evidence>
<protein>
    <submittedName>
        <fullName evidence="2">MBL fold metallo-hydrolase</fullName>
    </submittedName>
</protein>
<dbReference type="InterPro" id="IPR001279">
    <property type="entry name" value="Metallo-B-lactamas"/>
</dbReference>
<accession>A0A926ECE8</accession>
<reference evidence="2" key="1">
    <citation type="submission" date="2020-08" db="EMBL/GenBank/DDBJ databases">
        <title>Genome public.</title>
        <authorList>
            <person name="Liu C."/>
            <person name="Sun Q."/>
        </authorList>
    </citation>
    <scope>NUCLEOTIDE SEQUENCE</scope>
    <source>
        <strain evidence="2">NSJ-54</strain>
    </source>
</reference>
<dbReference type="AlphaFoldDB" id="A0A926ECE8"/>
<dbReference type="EMBL" id="JACRTC010000001">
    <property type="protein sequence ID" value="MBC8569381.1"/>
    <property type="molecule type" value="Genomic_DNA"/>
</dbReference>
<gene>
    <name evidence="2" type="ORF">H8709_00865</name>
</gene>
<dbReference type="InterPro" id="IPR052533">
    <property type="entry name" value="WalJ/YycJ-like"/>
</dbReference>
<dbReference type="Proteomes" id="UP000660861">
    <property type="component" value="Unassembled WGS sequence"/>
</dbReference>
<evidence type="ECO:0000313" key="2">
    <source>
        <dbReference type="EMBL" id="MBC8569381.1"/>
    </source>
</evidence>
<organism evidence="2 3">
    <name type="scientific">Zongyangia hominis</name>
    <dbReference type="NCBI Taxonomy" id="2763677"/>
    <lineage>
        <taxon>Bacteria</taxon>
        <taxon>Bacillati</taxon>
        <taxon>Bacillota</taxon>
        <taxon>Clostridia</taxon>
        <taxon>Eubacteriales</taxon>
        <taxon>Oscillospiraceae</taxon>
        <taxon>Zongyangia</taxon>
    </lineage>
</organism>
<sequence length="262" mass="29242">MSRICPLFSGSSGNCTYLANGEDSILIDAGVSCRSIVGALKEIDAPVERIQAILVTHEHSDHVKGLKVLLKRYPIPVYGSRETLAYIAQNDLVPPQADLRVLEEKTEIARMEITPFDTSHDAAHSLGFRIHMADDRLVGFATDTGCITQDVDRGLSGCDVVVLESNYDKGMLQCGRYPYYLKRRITSNRGHLSNEDCAKQIARLVKEKATRFILAHLSQENNLPDIAYQSSLSQLLLEQMRPEVDFTLDVASRQQVSRMVTF</sequence>
<dbReference type="InterPro" id="IPR036866">
    <property type="entry name" value="RibonucZ/Hydroxyglut_hydro"/>
</dbReference>
<name>A0A926ECE8_9FIRM</name>
<dbReference type="PANTHER" id="PTHR47619:SF1">
    <property type="entry name" value="EXODEOXYRIBONUCLEASE WALJ"/>
    <property type="match status" value="1"/>
</dbReference>
<dbReference type="Gene3D" id="3.60.15.10">
    <property type="entry name" value="Ribonuclease Z/Hydroxyacylglutathione hydrolase-like"/>
    <property type="match status" value="1"/>
</dbReference>
<dbReference type="PANTHER" id="PTHR47619">
    <property type="entry name" value="METALLO-HYDROLASE YYCJ-RELATED"/>
    <property type="match status" value="1"/>
</dbReference>
<evidence type="ECO:0000313" key="3">
    <source>
        <dbReference type="Proteomes" id="UP000660861"/>
    </source>
</evidence>
<dbReference type="RefSeq" id="WP_262396485.1">
    <property type="nucleotide sequence ID" value="NZ_JACRTC010000001.1"/>
</dbReference>
<keyword evidence="3" id="KW-1185">Reference proteome</keyword>
<comment type="caution">
    <text evidence="2">The sequence shown here is derived from an EMBL/GenBank/DDBJ whole genome shotgun (WGS) entry which is preliminary data.</text>
</comment>
<dbReference type="SMART" id="SM00849">
    <property type="entry name" value="Lactamase_B"/>
    <property type="match status" value="1"/>
</dbReference>